<evidence type="ECO:0000259" key="3">
    <source>
        <dbReference type="Pfam" id="PF05192"/>
    </source>
</evidence>
<dbReference type="GO" id="GO:0005829">
    <property type="term" value="C:cytosol"/>
    <property type="evidence" value="ECO:0007669"/>
    <property type="project" value="TreeGrafter"/>
</dbReference>
<dbReference type="Gene3D" id="3.30.420.110">
    <property type="entry name" value="MutS, connector domain"/>
    <property type="match status" value="1"/>
</dbReference>
<dbReference type="InterPro" id="IPR007860">
    <property type="entry name" value="DNA_mmatch_repair_MutS_con_dom"/>
</dbReference>
<dbReference type="InterPro" id="IPR007696">
    <property type="entry name" value="DNA_mismatch_repair_MutS_core"/>
</dbReference>
<dbReference type="InterPro" id="IPR036187">
    <property type="entry name" value="DNA_mismatch_repair_MutS_sf"/>
</dbReference>
<dbReference type="GO" id="GO:0030983">
    <property type="term" value="F:mismatched DNA binding"/>
    <property type="evidence" value="ECO:0007669"/>
    <property type="project" value="InterPro"/>
</dbReference>
<dbReference type="Gene3D" id="1.10.1420.10">
    <property type="match status" value="1"/>
</dbReference>
<feature type="non-terminal residue" evidence="4">
    <location>
        <position position="1"/>
    </location>
</feature>
<dbReference type="EMBL" id="UINC01123402">
    <property type="protein sequence ID" value="SVC99855.1"/>
    <property type="molecule type" value="Genomic_DNA"/>
</dbReference>
<organism evidence="4">
    <name type="scientific">marine metagenome</name>
    <dbReference type="NCBI Taxonomy" id="408172"/>
    <lineage>
        <taxon>unclassified sequences</taxon>
        <taxon>metagenomes</taxon>
        <taxon>ecological metagenomes</taxon>
    </lineage>
</organism>
<dbReference type="GO" id="GO:0005524">
    <property type="term" value="F:ATP binding"/>
    <property type="evidence" value="ECO:0007669"/>
    <property type="project" value="InterPro"/>
</dbReference>
<feature type="domain" description="DNA mismatch repair protein MutS connector" evidence="2">
    <location>
        <begin position="71"/>
        <end position="187"/>
    </location>
</feature>
<dbReference type="PANTHER" id="PTHR11361">
    <property type="entry name" value="DNA MISMATCH REPAIR PROTEIN MUTS FAMILY MEMBER"/>
    <property type="match status" value="1"/>
</dbReference>
<evidence type="ECO:0008006" key="5">
    <source>
        <dbReference type="Google" id="ProtNLM"/>
    </source>
</evidence>
<dbReference type="InterPro" id="IPR007695">
    <property type="entry name" value="DNA_mismatch_repair_MutS-lik_N"/>
</dbReference>
<dbReference type="GO" id="GO:0140664">
    <property type="term" value="F:ATP-dependent DNA damage sensor activity"/>
    <property type="evidence" value="ECO:0007669"/>
    <property type="project" value="InterPro"/>
</dbReference>
<accession>A0A382RRR5</accession>
<dbReference type="Gene3D" id="3.40.1170.10">
    <property type="entry name" value="DNA repair protein MutS, domain I"/>
    <property type="match status" value="1"/>
</dbReference>
<sequence length="319" mass="36466">GFPYHSLDQYLHKLLKAGHRVAICEQVEDPKKAKGIVKRDVVEVLSPGTAISDQYLDEKKNNFFGSLFVIENTLGLALVDYSTGEFRCGEFTLDNIHNILDEFSVSEIIIPESQINILSDNYKLKSFFITKIPEYVFTKEVAAEILTKQFKTNSLKGFGIEQFNAGICAAWNAIRYLDKNFMGKTKHLISIKLISNKNIMVLDPFTIKNLELFNSLSNPDLSGTLISVIDKMQTSQGSRLIRKWIRRPLLDQRRISERLNRIEELINNHQLLDSFSDKLKHIFDIDRIIAKLSTNKANPRDLINLSSSLSIIFEIKNEV</sequence>
<dbReference type="GO" id="GO:0006298">
    <property type="term" value="P:mismatch repair"/>
    <property type="evidence" value="ECO:0007669"/>
    <property type="project" value="InterPro"/>
</dbReference>
<dbReference type="SUPFAM" id="SSF55271">
    <property type="entry name" value="DNA repair protein MutS, domain I"/>
    <property type="match status" value="1"/>
</dbReference>
<feature type="domain" description="DNA mismatch repair protein MutS core" evidence="3">
    <location>
        <begin position="206"/>
        <end position="317"/>
    </location>
</feature>
<dbReference type="Pfam" id="PF05192">
    <property type="entry name" value="MutS_III"/>
    <property type="match status" value="1"/>
</dbReference>
<evidence type="ECO:0000313" key="4">
    <source>
        <dbReference type="EMBL" id="SVC99855.1"/>
    </source>
</evidence>
<dbReference type="Pfam" id="PF05188">
    <property type="entry name" value="MutS_II"/>
    <property type="match status" value="1"/>
</dbReference>
<name>A0A382RRR5_9ZZZZ</name>
<feature type="domain" description="DNA mismatch repair protein MutS-like N-terminal" evidence="1">
    <location>
        <begin position="1"/>
        <end position="53"/>
    </location>
</feature>
<reference evidence="4" key="1">
    <citation type="submission" date="2018-05" db="EMBL/GenBank/DDBJ databases">
        <authorList>
            <person name="Lanie J.A."/>
            <person name="Ng W.-L."/>
            <person name="Kazmierczak K.M."/>
            <person name="Andrzejewski T.M."/>
            <person name="Davidsen T.M."/>
            <person name="Wayne K.J."/>
            <person name="Tettelin H."/>
            <person name="Glass J.I."/>
            <person name="Rusch D."/>
            <person name="Podicherti R."/>
            <person name="Tsui H.-C.T."/>
            <person name="Winkler M.E."/>
        </authorList>
    </citation>
    <scope>NUCLEOTIDE SEQUENCE</scope>
</reference>
<evidence type="ECO:0000259" key="2">
    <source>
        <dbReference type="Pfam" id="PF05188"/>
    </source>
</evidence>
<dbReference type="SUPFAM" id="SSF48334">
    <property type="entry name" value="DNA repair protein MutS, domain III"/>
    <property type="match status" value="1"/>
</dbReference>
<dbReference type="SUPFAM" id="SSF53150">
    <property type="entry name" value="DNA repair protein MutS, domain II"/>
    <property type="match status" value="1"/>
</dbReference>
<protein>
    <recommendedName>
        <fullName evidence="5">DNA mismatch repair protein MutS core domain-containing protein</fullName>
    </recommendedName>
</protein>
<dbReference type="PANTHER" id="PTHR11361:SF34">
    <property type="entry name" value="DNA MISMATCH REPAIR PROTEIN MSH1, MITOCHONDRIAL"/>
    <property type="match status" value="1"/>
</dbReference>
<dbReference type="InterPro" id="IPR045076">
    <property type="entry name" value="MutS"/>
</dbReference>
<feature type="non-terminal residue" evidence="4">
    <location>
        <position position="319"/>
    </location>
</feature>
<evidence type="ECO:0000259" key="1">
    <source>
        <dbReference type="Pfam" id="PF01624"/>
    </source>
</evidence>
<dbReference type="AlphaFoldDB" id="A0A382RRR5"/>
<gene>
    <name evidence="4" type="ORF">METZ01_LOCUS352709</name>
</gene>
<dbReference type="InterPro" id="IPR016151">
    <property type="entry name" value="DNA_mismatch_repair_MutS_N"/>
</dbReference>
<dbReference type="InterPro" id="IPR036678">
    <property type="entry name" value="MutS_con_dom_sf"/>
</dbReference>
<dbReference type="Pfam" id="PF01624">
    <property type="entry name" value="MutS_I"/>
    <property type="match status" value="1"/>
</dbReference>
<proteinExistence type="predicted"/>